<dbReference type="VEuPathDB" id="FungiDB:PNEJI1_002711"/>
<dbReference type="Proteomes" id="UP000010422">
    <property type="component" value="Unassembled WGS sequence"/>
</dbReference>
<dbReference type="InParanoid" id="L0P964"/>
<protein>
    <submittedName>
        <fullName evidence="2">Uncharacterized protein</fullName>
    </submittedName>
</protein>
<accession>L0P964</accession>
<reference evidence="2 3" key="1">
    <citation type="journal article" date="2012" name="MBio">
        <title>De novo assembly of the Pneumocystis jirovecii genome from a single bronchoalveolar lavage fluid specimen from a patient.</title>
        <authorList>
            <person name="Cisse O.H."/>
            <person name="Pagni M."/>
            <person name="Hauser P.M."/>
        </authorList>
    </citation>
    <scope>NUCLEOTIDE SEQUENCE [LARGE SCALE GENOMIC DNA]</scope>
    <source>
        <strain evidence="2 3">SE8</strain>
    </source>
</reference>
<evidence type="ECO:0000313" key="3">
    <source>
        <dbReference type="Proteomes" id="UP000010422"/>
    </source>
</evidence>
<evidence type="ECO:0000256" key="1">
    <source>
        <dbReference type="SAM" id="Phobius"/>
    </source>
</evidence>
<feature type="transmembrane region" description="Helical" evidence="1">
    <location>
        <begin position="37"/>
        <end position="57"/>
    </location>
</feature>
<gene>
    <name evidence="2" type="ORF">PNEJI1_002711</name>
</gene>
<name>L0P964_PNEJI</name>
<keyword evidence="1" id="KW-0812">Transmembrane</keyword>
<dbReference type="AlphaFoldDB" id="L0P964"/>
<proteinExistence type="predicted"/>
<dbReference type="EMBL" id="CAKM01000023">
    <property type="protein sequence ID" value="CCJ28175.1"/>
    <property type="molecule type" value="Genomic_DNA"/>
</dbReference>
<evidence type="ECO:0000313" key="2">
    <source>
        <dbReference type="EMBL" id="CCJ28175.1"/>
    </source>
</evidence>
<organism evidence="3">
    <name type="scientific">Pneumocystis jirovecii</name>
    <name type="common">Human pneumocystis pneumonia agent</name>
    <dbReference type="NCBI Taxonomy" id="42068"/>
    <lineage>
        <taxon>Eukaryota</taxon>
        <taxon>Fungi</taxon>
        <taxon>Dikarya</taxon>
        <taxon>Ascomycota</taxon>
        <taxon>Taphrinomycotina</taxon>
        <taxon>Pneumocystomycetes</taxon>
        <taxon>Pneumocystaceae</taxon>
        <taxon>Pneumocystis</taxon>
    </lineage>
</organism>
<comment type="caution">
    <text evidence="2">The sequence shown here is derived from an EMBL/GenBank/DDBJ whole genome shotgun (WGS) entry which is preliminary data.</text>
</comment>
<sequence>MESDPLNLEPLYGSLGQNRSYKTSELFKSNLIRSLDILIYSHIVYFSASFASFSYTIGMNMDNEILID</sequence>
<keyword evidence="1" id="KW-1133">Transmembrane helix</keyword>
<keyword evidence="1" id="KW-0472">Membrane</keyword>